<protein>
    <submittedName>
        <fullName evidence="2">Uncharacterized protein</fullName>
    </submittedName>
</protein>
<feature type="signal peptide" evidence="1">
    <location>
        <begin position="1"/>
        <end position="22"/>
    </location>
</feature>
<comment type="caution">
    <text evidence="2">The sequence shown here is derived from an EMBL/GenBank/DDBJ whole genome shotgun (WGS) entry which is preliminary data.</text>
</comment>
<organism evidence="2">
    <name type="scientific">Paenibacillus sp. SYP-B3998</name>
    <dbReference type="NCBI Taxonomy" id="2678564"/>
    <lineage>
        <taxon>Bacteria</taxon>
        <taxon>Bacillati</taxon>
        <taxon>Bacillota</taxon>
        <taxon>Bacilli</taxon>
        <taxon>Bacillales</taxon>
        <taxon>Paenibacillaceae</taxon>
        <taxon>Paenibacillus</taxon>
    </lineage>
</organism>
<reference evidence="2" key="1">
    <citation type="submission" date="2020-02" db="EMBL/GenBank/DDBJ databases">
        <authorList>
            <person name="Shen X.-R."/>
            <person name="Zhang Y.-X."/>
        </authorList>
    </citation>
    <scope>NUCLEOTIDE SEQUENCE</scope>
    <source>
        <strain evidence="2">SYP-B3998</strain>
    </source>
</reference>
<evidence type="ECO:0000313" key="2">
    <source>
        <dbReference type="EMBL" id="NEW07638.1"/>
    </source>
</evidence>
<gene>
    <name evidence="2" type="ORF">GK047_16680</name>
</gene>
<feature type="chain" id="PRO_5039101900" evidence="1">
    <location>
        <begin position="23"/>
        <end position="415"/>
    </location>
</feature>
<evidence type="ECO:0000256" key="1">
    <source>
        <dbReference type="SAM" id="SignalP"/>
    </source>
</evidence>
<sequence length="415" mass="46205">MMKKVLLILCILLVGFSSLTFASPWPSLAQKINEAELPQGMPETINLLDTTQLYPKPDSTIVSWDSLSPQKVEVVQTQFGDRDYANPSGFTWIQIRTTWLGNRWIKLKNTQIGVIRPFRADLNLASDTPLYDRPSIEAANGGGLSSQTVHTKAEFVSPSGFYAIQIESSWLGDQWLIYPQIKNGLSGTKTLADAISPDYGDLMKIDHIHITKLGERTFVQGQLILEKDAWLVGRINHGLNDYIVSGKLSFWNEAGEVIAQTPYAVHTQAGQQMTAPLFLPVDKDVSSAVAATLQDTFPFYFGLPIPPLLNLTDSEGKVLLGILRKQKTEEYTVARAWISGMLPGSRDYRLTLTFYDDDNRKLGLAHVHQRLNHTLTPDQTNLEGGGENYLIDIVGSGDWTNYHLVKIDVDQVSAE</sequence>
<proteinExistence type="predicted"/>
<dbReference type="AlphaFoldDB" id="A0A6G4A010"/>
<accession>A0A6G4A010</accession>
<dbReference type="EMBL" id="JAAIKC010000006">
    <property type="protein sequence ID" value="NEW07638.1"/>
    <property type="molecule type" value="Genomic_DNA"/>
</dbReference>
<dbReference type="RefSeq" id="WP_163948971.1">
    <property type="nucleotide sequence ID" value="NZ_JAAIKC010000006.1"/>
</dbReference>
<keyword evidence="1" id="KW-0732">Signal</keyword>
<name>A0A6G4A010_9BACL</name>